<dbReference type="RefSeq" id="WP_115321731.1">
    <property type="nucleotide sequence ID" value="NZ_AP022561.1"/>
</dbReference>
<dbReference type="KEGG" id="maic:MAIC_42830"/>
<name>A0AAD1MEB9_9MYCO</name>
<reference evidence="1 2" key="1">
    <citation type="journal article" date="2019" name="Emerg. Microbes Infect.">
        <title>Comprehensive subspecies identification of 175 nontuberculous mycobacteria species based on 7547 genomic profiles.</title>
        <authorList>
            <person name="Matsumoto Y."/>
            <person name="Kinjo T."/>
            <person name="Motooka D."/>
            <person name="Nabeya D."/>
            <person name="Jung N."/>
            <person name="Uechi K."/>
            <person name="Horii T."/>
            <person name="Iida T."/>
            <person name="Fujita J."/>
            <person name="Nakamura S."/>
        </authorList>
    </citation>
    <scope>NUCLEOTIDE SEQUENCE [LARGE SCALE GENOMIC DNA]</scope>
    <source>
        <strain evidence="1 2">JCM 6376</strain>
    </source>
</reference>
<proteinExistence type="predicted"/>
<keyword evidence="2" id="KW-1185">Reference proteome</keyword>
<dbReference type="EMBL" id="AP022561">
    <property type="protein sequence ID" value="BBX09480.1"/>
    <property type="molecule type" value="Genomic_DNA"/>
</dbReference>
<dbReference type="AlphaFoldDB" id="A0AAD1MEB9"/>
<evidence type="ECO:0000313" key="2">
    <source>
        <dbReference type="Proteomes" id="UP000467327"/>
    </source>
</evidence>
<accession>A0AAD1MEB9</accession>
<dbReference type="Proteomes" id="UP000467327">
    <property type="component" value="Chromosome"/>
</dbReference>
<evidence type="ECO:0000313" key="1">
    <source>
        <dbReference type="EMBL" id="BBX09480.1"/>
    </source>
</evidence>
<organism evidence="1 2">
    <name type="scientific">Mycolicibacterium aichiense</name>
    <dbReference type="NCBI Taxonomy" id="1799"/>
    <lineage>
        <taxon>Bacteria</taxon>
        <taxon>Bacillati</taxon>
        <taxon>Actinomycetota</taxon>
        <taxon>Actinomycetes</taxon>
        <taxon>Mycobacteriales</taxon>
        <taxon>Mycobacteriaceae</taxon>
        <taxon>Mycolicibacterium</taxon>
    </lineage>
</organism>
<gene>
    <name evidence="1" type="ORF">MAIC_42830</name>
</gene>
<sequence length="69" mass="8066">MSRRLPASDPRVVGGTYFSGYWRMEYVVLEMDTVGDLTWFTVGWQDDRITTHCTAWDPRRDRVISQPSP</sequence>
<protein>
    <submittedName>
        <fullName evidence="1">Uncharacterized protein</fullName>
    </submittedName>
</protein>